<keyword evidence="9 10" id="KW-0067">ATP-binding</keyword>
<keyword evidence="5 10" id="KW-0808">Transferase</keyword>
<dbReference type="Pfam" id="PF00294">
    <property type="entry name" value="PfkB"/>
    <property type="match status" value="1"/>
</dbReference>
<keyword evidence="10" id="KW-0460">Magnesium</keyword>
<evidence type="ECO:0000256" key="9">
    <source>
        <dbReference type="ARBA" id="ARBA00022840"/>
    </source>
</evidence>
<dbReference type="InterPro" id="IPR011611">
    <property type="entry name" value="PfkB_dom"/>
</dbReference>
<dbReference type="GO" id="GO:0005634">
    <property type="term" value="C:nucleus"/>
    <property type="evidence" value="ECO:0007669"/>
    <property type="project" value="TreeGrafter"/>
</dbReference>
<comment type="caution">
    <text evidence="12">The sequence shown here is derived from an EMBL/GenBank/DDBJ whole genome shotgun (WGS) entry which is preliminary data.</text>
</comment>
<evidence type="ECO:0000256" key="7">
    <source>
        <dbReference type="ARBA" id="ARBA00022741"/>
    </source>
</evidence>
<dbReference type="GO" id="GO:0006166">
    <property type="term" value="P:purine ribonucleoside salvage"/>
    <property type="evidence" value="ECO:0007669"/>
    <property type="project" value="UniProtKB-KW"/>
</dbReference>
<evidence type="ECO:0000313" key="12">
    <source>
        <dbReference type="EMBL" id="KAG8456953.1"/>
    </source>
</evidence>
<evidence type="ECO:0000256" key="6">
    <source>
        <dbReference type="ARBA" id="ARBA00022726"/>
    </source>
</evidence>
<comment type="pathway">
    <text evidence="2 10">Purine metabolism; AMP biosynthesis via salvage pathway; AMP from adenosine: step 1/1.</text>
</comment>
<dbReference type="GO" id="GO:0006144">
    <property type="term" value="P:purine nucleobase metabolic process"/>
    <property type="evidence" value="ECO:0007669"/>
    <property type="project" value="TreeGrafter"/>
</dbReference>
<dbReference type="Proteomes" id="UP000751190">
    <property type="component" value="Unassembled WGS sequence"/>
</dbReference>
<dbReference type="UniPathway" id="UPA00588">
    <property type="reaction ID" value="UER00659"/>
</dbReference>
<keyword evidence="6 10" id="KW-0660">Purine salvage</keyword>
<evidence type="ECO:0000256" key="1">
    <source>
        <dbReference type="ARBA" id="ARBA00001946"/>
    </source>
</evidence>
<accession>A0A8J6C6N9</accession>
<sequence length="114" mass="11784">MAPTAILGFGNPLLDISATVEQAVLDEWGVTLNNAIMAEDKHKSLYAKLAETHPVQYIAGGATLNAVRVAQWMLGAAGAESAGKTAFIGSIGKGDAFGEQMKAQARALAVGWVA</sequence>
<proteinExistence type="inferred from homology"/>
<feature type="non-terminal residue" evidence="12">
    <location>
        <position position="1"/>
    </location>
</feature>
<dbReference type="GO" id="GO:0004001">
    <property type="term" value="F:adenosine kinase activity"/>
    <property type="evidence" value="ECO:0007669"/>
    <property type="project" value="UniProtKB-UniRule"/>
</dbReference>
<dbReference type="GO" id="GO:0005829">
    <property type="term" value="C:cytosol"/>
    <property type="evidence" value="ECO:0007669"/>
    <property type="project" value="TreeGrafter"/>
</dbReference>
<dbReference type="InterPro" id="IPR001805">
    <property type="entry name" value="Adenokinase"/>
</dbReference>
<dbReference type="AlphaFoldDB" id="A0A8J6C6N9"/>
<dbReference type="GO" id="GO:0005524">
    <property type="term" value="F:ATP binding"/>
    <property type="evidence" value="ECO:0007669"/>
    <property type="project" value="UniProtKB-UniRule"/>
</dbReference>
<dbReference type="PANTHER" id="PTHR45769">
    <property type="entry name" value="ADENOSINE KINASE"/>
    <property type="match status" value="1"/>
</dbReference>
<dbReference type="EC" id="2.7.1.20" evidence="4 10"/>
<evidence type="ECO:0000256" key="5">
    <source>
        <dbReference type="ARBA" id="ARBA00022679"/>
    </source>
</evidence>
<evidence type="ECO:0000313" key="13">
    <source>
        <dbReference type="Proteomes" id="UP000751190"/>
    </source>
</evidence>
<dbReference type="PANTHER" id="PTHR45769:SF3">
    <property type="entry name" value="ADENOSINE KINASE"/>
    <property type="match status" value="1"/>
</dbReference>
<evidence type="ECO:0000256" key="4">
    <source>
        <dbReference type="ARBA" id="ARBA00012119"/>
    </source>
</evidence>
<comment type="function">
    <text evidence="10">ATP dependent phosphorylation of adenosine and other related nucleoside analogs to monophosphate derivatives.</text>
</comment>
<dbReference type="InterPro" id="IPR029056">
    <property type="entry name" value="Ribokinase-like"/>
</dbReference>
<evidence type="ECO:0000259" key="11">
    <source>
        <dbReference type="Pfam" id="PF00294"/>
    </source>
</evidence>
<evidence type="ECO:0000256" key="8">
    <source>
        <dbReference type="ARBA" id="ARBA00022777"/>
    </source>
</evidence>
<dbReference type="SUPFAM" id="SSF53613">
    <property type="entry name" value="Ribokinase-like"/>
    <property type="match status" value="1"/>
</dbReference>
<gene>
    <name evidence="12" type="ORF">KFE25_011311</name>
</gene>
<name>A0A8J6C6N9_DIALT</name>
<evidence type="ECO:0000256" key="2">
    <source>
        <dbReference type="ARBA" id="ARBA00004801"/>
    </source>
</evidence>
<reference evidence="12" key="1">
    <citation type="submission" date="2021-05" db="EMBL/GenBank/DDBJ databases">
        <title>The genome of the haptophyte Pavlova lutheri (Diacronema luteri, Pavlovales) - a model for lipid biosynthesis in eukaryotic algae.</title>
        <authorList>
            <person name="Hulatt C.J."/>
            <person name="Posewitz M.C."/>
        </authorList>
    </citation>
    <scope>NUCLEOTIDE SEQUENCE</scope>
    <source>
        <strain evidence="12">NIVA-4/92</strain>
    </source>
</reference>
<keyword evidence="7 10" id="KW-0547">Nucleotide-binding</keyword>
<keyword evidence="13" id="KW-1185">Reference proteome</keyword>
<dbReference type="Gene3D" id="3.30.1110.10">
    <property type="match status" value="1"/>
</dbReference>
<dbReference type="EMBL" id="JAGTXO010000094">
    <property type="protein sequence ID" value="KAG8456953.1"/>
    <property type="molecule type" value="Genomic_DNA"/>
</dbReference>
<feature type="domain" description="Carbohydrate kinase PfkB" evidence="11">
    <location>
        <begin position="29"/>
        <end position="110"/>
    </location>
</feature>
<comment type="catalytic activity">
    <reaction evidence="10">
        <text>adenosine + ATP = AMP + ADP + H(+)</text>
        <dbReference type="Rhea" id="RHEA:20824"/>
        <dbReference type="ChEBI" id="CHEBI:15378"/>
        <dbReference type="ChEBI" id="CHEBI:16335"/>
        <dbReference type="ChEBI" id="CHEBI:30616"/>
        <dbReference type="ChEBI" id="CHEBI:456215"/>
        <dbReference type="ChEBI" id="CHEBI:456216"/>
        <dbReference type="EC" id="2.7.1.20"/>
    </reaction>
</comment>
<keyword evidence="8 10" id="KW-0418">Kinase</keyword>
<organism evidence="12 13">
    <name type="scientific">Diacronema lutheri</name>
    <name type="common">Unicellular marine alga</name>
    <name type="synonym">Monochrysis lutheri</name>
    <dbReference type="NCBI Taxonomy" id="2081491"/>
    <lineage>
        <taxon>Eukaryota</taxon>
        <taxon>Haptista</taxon>
        <taxon>Haptophyta</taxon>
        <taxon>Pavlovophyceae</taxon>
        <taxon>Pavlovales</taxon>
        <taxon>Pavlovaceae</taxon>
        <taxon>Diacronema</taxon>
    </lineage>
</organism>
<protein>
    <recommendedName>
        <fullName evidence="4 10">Adenosine kinase</fullName>
        <shortName evidence="10">AK</shortName>
        <ecNumber evidence="4 10">2.7.1.20</ecNumber>
    </recommendedName>
    <alternativeName>
        <fullName evidence="10">Adenosine 5'-phosphotransferase</fullName>
    </alternativeName>
</protein>
<comment type="cofactor">
    <cofactor evidence="1 10">
        <name>Mg(2+)</name>
        <dbReference type="ChEBI" id="CHEBI:18420"/>
    </cofactor>
</comment>
<comment type="similarity">
    <text evidence="3 10">Belongs to the carbohydrate kinase PfkB family.</text>
</comment>
<evidence type="ECO:0000256" key="3">
    <source>
        <dbReference type="ARBA" id="ARBA00010688"/>
    </source>
</evidence>
<evidence type="ECO:0000256" key="10">
    <source>
        <dbReference type="RuleBase" id="RU368116"/>
    </source>
</evidence>
<dbReference type="GO" id="GO:0044209">
    <property type="term" value="P:AMP salvage"/>
    <property type="evidence" value="ECO:0007669"/>
    <property type="project" value="UniProtKB-UniRule"/>
</dbReference>
<dbReference type="OrthoDB" id="432447at2759"/>